<organism evidence="1">
    <name type="scientific">Arundo donax</name>
    <name type="common">Giant reed</name>
    <name type="synonym">Donax arundinaceus</name>
    <dbReference type="NCBI Taxonomy" id="35708"/>
    <lineage>
        <taxon>Eukaryota</taxon>
        <taxon>Viridiplantae</taxon>
        <taxon>Streptophyta</taxon>
        <taxon>Embryophyta</taxon>
        <taxon>Tracheophyta</taxon>
        <taxon>Spermatophyta</taxon>
        <taxon>Magnoliopsida</taxon>
        <taxon>Liliopsida</taxon>
        <taxon>Poales</taxon>
        <taxon>Poaceae</taxon>
        <taxon>PACMAD clade</taxon>
        <taxon>Arundinoideae</taxon>
        <taxon>Arundineae</taxon>
        <taxon>Arundo</taxon>
    </lineage>
</organism>
<reference evidence="1" key="2">
    <citation type="journal article" date="2015" name="Data Brief">
        <title>Shoot transcriptome of the giant reed, Arundo donax.</title>
        <authorList>
            <person name="Barrero R.A."/>
            <person name="Guerrero F.D."/>
            <person name="Moolhuijzen P."/>
            <person name="Goolsby J.A."/>
            <person name="Tidwell J."/>
            <person name="Bellgard S.E."/>
            <person name="Bellgard M.I."/>
        </authorList>
    </citation>
    <scope>NUCLEOTIDE SEQUENCE</scope>
    <source>
        <tissue evidence="1">Shoot tissue taken approximately 20 cm above the soil surface</tissue>
    </source>
</reference>
<dbReference type="EMBL" id="GBRH01188043">
    <property type="protein sequence ID" value="JAE09853.1"/>
    <property type="molecule type" value="Transcribed_RNA"/>
</dbReference>
<protein>
    <submittedName>
        <fullName evidence="1">Uncharacterized protein</fullName>
    </submittedName>
</protein>
<name>A0A0A9FNI0_ARUDO</name>
<dbReference type="AlphaFoldDB" id="A0A0A9FNI0"/>
<proteinExistence type="predicted"/>
<reference evidence="1" key="1">
    <citation type="submission" date="2014-09" db="EMBL/GenBank/DDBJ databases">
        <authorList>
            <person name="Magalhaes I.L.F."/>
            <person name="Oliveira U."/>
            <person name="Santos F.R."/>
            <person name="Vidigal T.H.D.A."/>
            <person name="Brescovit A.D."/>
            <person name="Santos A.J."/>
        </authorList>
    </citation>
    <scope>NUCLEOTIDE SEQUENCE</scope>
    <source>
        <tissue evidence="1">Shoot tissue taken approximately 20 cm above the soil surface</tissue>
    </source>
</reference>
<accession>A0A0A9FNI0</accession>
<sequence length="53" mass="6203">MSKHYHIAYIFFLGNVLREAIYFSPQHYTSHTKAHCLVYNVSVFIVSRGQNTI</sequence>
<evidence type="ECO:0000313" key="1">
    <source>
        <dbReference type="EMBL" id="JAE09853.1"/>
    </source>
</evidence>